<dbReference type="PIRSF" id="PIRSF017388">
    <property type="entry name" value="Esterase_lipase"/>
    <property type="match status" value="1"/>
</dbReference>
<dbReference type="InterPro" id="IPR022742">
    <property type="entry name" value="Hydrolase_4"/>
</dbReference>
<evidence type="ECO:0000313" key="5">
    <source>
        <dbReference type="Proteomes" id="UP000324233"/>
    </source>
</evidence>
<evidence type="ECO:0000256" key="2">
    <source>
        <dbReference type="SAM" id="MobiDB-lite"/>
    </source>
</evidence>
<dbReference type="AlphaFoldDB" id="A0A5B9W0B3"/>
<keyword evidence="4" id="KW-0378">Hydrolase</keyword>
<dbReference type="GO" id="GO:0106435">
    <property type="term" value="F:carboxylesterase activity"/>
    <property type="evidence" value="ECO:0007669"/>
    <property type="project" value="UniProtKB-EC"/>
</dbReference>
<dbReference type="PANTHER" id="PTHR11614">
    <property type="entry name" value="PHOSPHOLIPASE-RELATED"/>
    <property type="match status" value="1"/>
</dbReference>
<dbReference type="SUPFAM" id="SSF53474">
    <property type="entry name" value="alpha/beta-Hydrolases"/>
    <property type="match status" value="1"/>
</dbReference>
<dbReference type="InterPro" id="IPR029058">
    <property type="entry name" value="AB_hydrolase_fold"/>
</dbReference>
<dbReference type="KEGG" id="agv:OJF2_22270"/>
<feature type="region of interest" description="Disordered" evidence="2">
    <location>
        <begin position="259"/>
        <end position="283"/>
    </location>
</feature>
<dbReference type="Gene3D" id="3.40.50.1820">
    <property type="entry name" value="alpha/beta hydrolase"/>
    <property type="match status" value="1"/>
</dbReference>
<dbReference type="Proteomes" id="UP000324233">
    <property type="component" value="Chromosome"/>
</dbReference>
<dbReference type="Pfam" id="PF12146">
    <property type="entry name" value="Hydrolase_4"/>
    <property type="match status" value="1"/>
</dbReference>
<keyword evidence="5" id="KW-1185">Reference proteome</keyword>
<name>A0A5B9W0B3_9BACT</name>
<feature type="active site" description="Charge relay system" evidence="1">
    <location>
        <position position="207"/>
    </location>
</feature>
<feature type="compositionally biased region" description="Polar residues" evidence="2">
    <location>
        <begin position="267"/>
        <end position="283"/>
    </location>
</feature>
<feature type="active site" description="Nucleophile" evidence="1">
    <location>
        <position position="97"/>
    </location>
</feature>
<dbReference type="InterPro" id="IPR012354">
    <property type="entry name" value="Esterase_lipase"/>
</dbReference>
<sequence length="283" mass="30468">MKPIEGRSPLLTSGSSADQVRGCLVLHGLGGGPYEVDPLIQGMSECGFTVHAPMLPGHEGPGPRMPASTWPEWAAASEAAFDLLAREASPVAVVGFSTGGTLALRLATTRPVARLVLLSPFLEIRYTRLLPVAAIRYVRPLSRLIPSLPRRRPAVRDPESLRRVVASAGFRTFSVRAAASALELIEATRPLLPAISVPTLILQGALDSVVEPRGARRILEELGSDWKRLLTLPSSDHLIALDRERDVVRREVVAFLRGDPGLRGGEPSSTRPQASPSQGIRQE</sequence>
<organism evidence="4 5">
    <name type="scientific">Aquisphaera giovannonii</name>
    <dbReference type="NCBI Taxonomy" id="406548"/>
    <lineage>
        <taxon>Bacteria</taxon>
        <taxon>Pseudomonadati</taxon>
        <taxon>Planctomycetota</taxon>
        <taxon>Planctomycetia</taxon>
        <taxon>Isosphaerales</taxon>
        <taxon>Isosphaeraceae</taxon>
        <taxon>Aquisphaera</taxon>
    </lineage>
</organism>
<dbReference type="EMBL" id="CP042997">
    <property type="protein sequence ID" value="QEH33721.1"/>
    <property type="molecule type" value="Genomic_DNA"/>
</dbReference>
<gene>
    <name evidence="4" type="primary">est</name>
    <name evidence="4" type="ORF">OJF2_22270</name>
</gene>
<dbReference type="InterPro" id="IPR051044">
    <property type="entry name" value="MAG_DAG_Lipase"/>
</dbReference>
<feature type="domain" description="Serine aminopeptidase S33" evidence="3">
    <location>
        <begin position="23"/>
        <end position="243"/>
    </location>
</feature>
<evidence type="ECO:0000256" key="1">
    <source>
        <dbReference type="PIRSR" id="PIRSR017388-1"/>
    </source>
</evidence>
<evidence type="ECO:0000313" key="4">
    <source>
        <dbReference type="EMBL" id="QEH33721.1"/>
    </source>
</evidence>
<proteinExistence type="predicted"/>
<protein>
    <submittedName>
        <fullName evidence="4">Carboxylesterase</fullName>
        <ecNumber evidence="4">3.1.1.1</ecNumber>
    </submittedName>
</protein>
<reference evidence="4 5" key="1">
    <citation type="submission" date="2019-08" db="EMBL/GenBank/DDBJ databases">
        <title>Deep-cultivation of Planctomycetes and their phenomic and genomic characterization uncovers novel biology.</title>
        <authorList>
            <person name="Wiegand S."/>
            <person name="Jogler M."/>
            <person name="Boedeker C."/>
            <person name="Pinto D."/>
            <person name="Vollmers J."/>
            <person name="Rivas-Marin E."/>
            <person name="Kohn T."/>
            <person name="Peeters S.H."/>
            <person name="Heuer A."/>
            <person name="Rast P."/>
            <person name="Oberbeckmann S."/>
            <person name="Bunk B."/>
            <person name="Jeske O."/>
            <person name="Meyerdierks A."/>
            <person name="Storesund J.E."/>
            <person name="Kallscheuer N."/>
            <person name="Luecker S."/>
            <person name="Lage O.M."/>
            <person name="Pohl T."/>
            <person name="Merkel B.J."/>
            <person name="Hornburger P."/>
            <person name="Mueller R.-W."/>
            <person name="Bruemmer F."/>
            <person name="Labrenz M."/>
            <person name="Spormann A.M."/>
            <person name="Op den Camp H."/>
            <person name="Overmann J."/>
            <person name="Amann R."/>
            <person name="Jetten M.S.M."/>
            <person name="Mascher T."/>
            <person name="Medema M.H."/>
            <person name="Devos D.P."/>
            <person name="Kaster A.-K."/>
            <person name="Ovreas L."/>
            <person name="Rohde M."/>
            <person name="Galperin M.Y."/>
            <person name="Jogler C."/>
        </authorList>
    </citation>
    <scope>NUCLEOTIDE SEQUENCE [LARGE SCALE GENOMIC DNA]</scope>
    <source>
        <strain evidence="4 5">OJF2</strain>
    </source>
</reference>
<accession>A0A5B9W0B3</accession>
<evidence type="ECO:0000259" key="3">
    <source>
        <dbReference type="Pfam" id="PF12146"/>
    </source>
</evidence>
<feature type="active site" description="Charge relay system" evidence="1">
    <location>
        <position position="237"/>
    </location>
</feature>
<dbReference type="EC" id="3.1.1.1" evidence="4"/>